<dbReference type="FunFam" id="2.60.40.10:FF:000829">
    <property type="entry name" value="Sialic acid-binding Ig-like lectin 8"/>
    <property type="match status" value="1"/>
</dbReference>
<sequence length="458" mass="49948">MLLLLLALLWRREGAEGQGGPGMGPQGDYWLQVQGAEVQEGLCVRVPCKCSYPEEGWSPSDTAFGYWFRKGASVQLVATNNPGQKVRPEAQGRFRLLGNPRDCDCSLDIRDARRSDSGTYFFRVERGPIVRYSYTQNLLSVRVTALTDTPDILISGTLESGRPSNLTCSVPWDCKWGIPPIFSWMSAALTFQGPRTHRFSVLTLTPRPQDHGTSLTCQVTLPRAGVTTMRTIHLNVTYSPQNLTVTVFRENNTAPTALENGSSLSVLEGQALHLVCVVNSNPPARLSWARGRLTLCSPTPGVLELPGVREADEGEYACRAQNALGSQHVFLSLLLQRAWPLSEGMLGAVLGASAMALIFLVLCIVVLLVRSHRKKATKPAAGAGNTGMESANAVTRSGSQGPLIESWASNLPPDAAMRPSGAREELHYATLHFGEKEPWGRQEQVATGVEYSEIRIHK</sequence>
<keyword evidence="17" id="KW-1185">Reference proteome</keyword>
<dbReference type="InterPro" id="IPR036179">
    <property type="entry name" value="Ig-like_dom_sf"/>
</dbReference>
<evidence type="ECO:0000313" key="16">
    <source>
        <dbReference type="Ensembl" id="ENSSSUP00005034879.1"/>
    </source>
</evidence>
<dbReference type="InterPro" id="IPR003599">
    <property type="entry name" value="Ig_sub"/>
</dbReference>
<dbReference type="InterPro" id="IPR051036">
    <property type="entry name" value="SIGLEC"/>
</dbReference>
<dbReference type="PANTHER" id="PTHR12035">
    <property type="entry name" value="SIALIC ACID BINDING IMMUNOGLOBULIN-LIKE LECTIN"/>
    <property type="match status" value="1"/>
</dbReference>
<dbReference type="Proteomes" id="UP000472268">
    <property type="component" value="Chromosome 16"/>
</dbReference>
<dbReference type="PANTHER" id="PTHR12035:SF132">
    <property type="entry name" value="MYELOID CELL SURFACE ANTIGEN CD33"/>
    <property type="match status" value="1"/>
</dbReference>
<evidence type="ECO:0000313" key="17">
    <source>
        <dbReference type="Proteomes" id="UP000472268"/>
    </source>
</evidence>
<evidence type="ECO:0000256" key="3">
    <source>
        <dbReference type="ARBA" id="ARBA00022729"/>
    </source>
</evidence>
<dbReference type="Ensembl" id="ENSSSUT00005039730.1">
    <property type="protein sequence ID" value="ENSSSUP00005034879.1"/>
    <property type="gene ID" value="ENSSSUG00005022386.1"/>
</dbReference>
<feature type="transmembrane region" description="Helical" evidence="13">
    <location>
        <begin position="345"/>
        <end position="369"/>
    </location>
</feature>
<comment type="similarity">
    <text evidence="11">Belongs to the immunoglobulin superfamily. SIGLEC (sialic acid binding Ig-like lectin) family.</text>
</comment>
<evidence type="ECO:0000256" key="8">
    <source>
        <dbReference type="ARBA" id="ARBA00023157"/>
    </source>
</evidence>
<dbReference type="FunFam" id="2.60.40.10:FF:000912">
    <property type="entry name" value="Myeloid cell surface antigen CD33"/>
    <property type="match status" value="1"/>
</dbReference>
<feature type="region of interest" description="Disordered" evidence="12">
    <location>
        <begin position="378"/>
        <end position="400"/>
    </location>
</feature>
<dbReference type="GO" id="GO:0007155">
    <property type="term" value="P:cell adhesion"/>
    <property type="evidence" value="ECO:0007669"/>
    <property type="project" value="UniProtKB-KW"/>
</dbReference>
<dbReference type="Gene3D" id="2.60.40.10">
    <property type="entry name" value="Immunoglobulins"/>
    <property type="match status" value="3"/>
</dbReference>
<evidence type="ECO:0000256" key="9">
    <source>
        <dbReference type="ARBA" id="ARBA00023180"/>
    </source>
</evidence>
<dbReference type="Pfam" id="PF07686">
    <property type="entry name" value="V-set"/>
    <property type="match status" value="1"/>
</dbReference>
<organism evidence="16 17">
    <name type="scientific">Suricata suricatta</name>
    <name type="common">Meerkat</name>
    <dbReference type="NCBI Taxonomy" id="37032"/>
    <lineage>
        <taxon>Eukaryota</taxon>
        <taxon>Metazoa</taxon>
        <taxon>Chordata</taxon>
        <taxon>Craniata</taxon>
        <taxon>Vertebrata</taxon>
        <taxon>Euteleostomi</taxon>
        <taxon>Mammalia</taxon>
        <taxon>Eutheria</taxon>
        <taxon>Laurasiatheria</taxon>
        <taxon>Carnivora</taxon>
        <taxon>Feliformia</taxon>
        <taxon>Herpestidae</taxon>
        <taxon>Suricata</taxon>
    </lineage>
</organism>
<keyword evidence="7 13" id="KW-0472">Membrane</keyword>
<dbReference type="GO" id="GO:0033691">
    <property type="term" value="F:sialic acid binding"/>
    <property type="evidence" value="ECO:0007669"/>
    <property type="project" value="TreeGrafter"/>
</dbReference>
<keyword evidence="5" id="KW-0130">Cell adhesion</keyword>
<feature type="chain" id="PRO_5025444535" description="Ig-like domain-containing protein" evidence="14">
    <location>
        <begin position="18"/>
        <end position="458"/>
    </location>
</feature>
<evidence type="ECO:0000256" key="2">
    <source>
        <dbReference type="ARBA" id="ARBA00022692"/>
    </source>
</evidence>
<evidence type="ECO:0000256" key="4">
    <source>
        <dbReference type="ARBA" id="ARBA00022734"/>
    </source>
</evidence>
<keyword evidence="8" id="KW-1015">Disulfide bond</keyword>
<dbReference type="PROSITE" id="PS50835">
    <property type="entry name" value="IG_LIKE"/>
    <property type="match status" value="2"/>
</dbReference>
<evidence type="ECO:0000256" key="11">
    <source>
        <dbReference type="ARBA" id="ARBA00038361"/>
    </source>
</evidence>
<evidence type="ECO:0000256" key="12">
    <source>
        <dbReference type="SAM" id="MobiDB-lite"/>
    </source>
</evidence>
<keyword evidence="4" id="KW-0430">Lectin</keyword>
<keyword evidence="3 14" id="KW-0732">Signal</keyword>
<dbReference type="Pfam" id="PF13927">
    <property type="entry name" value="Ig_3"/>
    <property type="match status" value="1"/>
</dbReference>
<keyword evidence="10" id="KW-0393">Immunoglobulin domain</keyword>
<evidence type="ECO:0000256" key="7">
    <source>
        <dbReference type="ARBA" id="ARBA00023136"/>
    </source>
</evidence>
<dbReference type="SMART" id="SM00409">
    <property type="entry name" value="IG"/>
    <property type="match status" value="3"/>
</dbReference>
<dbReference type="OMA" id="RMPPMIS"/>
<dbReference type="InterPro" id="IPR003598">
    <property type="entry name" value="Ig_sub2"/>
</dbReference>
<dbReference type="SMART" id="SM00408">
    <property type="entry name" value="IGc2"/>
    <property type="match status" value="1"/>
</dbReference>
<protein>
    <recommendedName>
        <fullName evidence="15">Ig-like domain-containing protein</fullName>
    </recommendedName>
</protein>
<reference evidence="16" key="2">
    <citation type="submission" date="2025-08" db="UniProtKB">
        <authorList>
            <consortium name="Ensembl"/>
        </authorList>
    </citation>
    <scope>IDENTIFICATION</scope>
</reference>
<dbReference type="AlphaFoldDB" id="A0A673VDD0"/>
<feature type="compositionally biased region" description="Polar residues" evidence="12">
    <location>
        <begin position="387"/>
        <end position="400"/>
    </location>
</feature>
<evidence type="ECO:0000256" key="5">
    <source>
        <dbReference type="ARBA" id="ARBA00022889"/>
    </source>
</evidence>
<dbReference type="GO" id="GO:0030246">
    <property type="term" value="F:carbohydrate binding"/>
    <property type="evidence" value="ECO:0007669"/>
    <property type="project" value="UniProtKB-KW"/>
</dbReference>
<gene>
    <name evidence="16" type="primary">LOC115279625</name>
</gene>
<proteinExistence type="inferred from homology"/>
<dbReference type="GeneID" id="115279625"/>
<dbReference type="OrthoDB" id="10012075at2759"/>
<feature type="domain" description="Ig-like" evidence="15">
    <location>
        <begin position="255"/>
        <end position="332"/>
    </location>
</feature>
<dbReference type="InterPro" id="IPR013783">
    <property type="entry name" value="Ig-like_fold"/>
</dbReference>
<name>A0A673VDD0_SURSU</name>
<evidence type="ECO:0000259" key="15">
    <source>
        <dbReference type="PROSITE" id="PS50835"/>
    </source>
</evidence>
<dbReference type="InterPro" id="IPR007110">
    <property type="entry name" value="Ig-like_dom"/>
</dbReference>
<dbReference type="GO" id="GO:0005886">
    <property type="term" value="C:plasma membrane"/>
    <property type="evidence" value="ECO:0007669"/>
    <property type="project" value="TreeGrafter"/>
</dbReference>
<reference evidence="16" key="3">
    <citation type="submission" date="2025-09" db="UniProtKB">
        <authorList>
            <consortium name="Ensembl"/>
        </authorList>
    </citation>
    <scope>IDENTIFICATION</scope>
</reference>
<keyword evidence="6 13" id="KW-1133">Transmembrane helix</keyword>
<reference evidence="16 17" key="1">
    <citation type="submission" date="2019-05" db="EMBL/GenBank/DDBJ databases">
        <title>A Chromosome-scale Meerkat (S. suricatta) Genome Assembly.</title>
        <authorList>
            <person name="Dudchenko O."/>
            <person name="Lieberman Aiden E."/>
            <person name="Tung J."/>
            <person name="Barreiro L.B."/>
            <person name="Clutton-Brock T.H."/>
        </authorList>
    </citation>
    <scope>NUCLEOTIDE SEQUENCE [LARGE SCALE GENOMIC DNA]</scope>
</reference>
<evidence type="ECO:0000256" key="1">
    <source>
        <dbReference type="ARBA" id="ARBA00004479"/>
    </source>
</evidence>
<dbReference type="SUPFAM" id="SSF48726">
    <property type="entry name" value="Immunoglobulin"/>
    <property type="match status" value="3"/>
</dbReference>
<dbReference type="RefSeq" id="XP_029779968.1">
    <property type="nucleotide sequence ID" value="XM_029924108.1"/>
</dbReference>
<evidence type="ECO:0000256" key="14">
    <source>
        <dbReference type="SAM" id="SignalP"/>
    </source>
</evidence>
<feature type="domain" description="Ig-like" evidence="15">
    <location>
        <begin position="150"/>
        <end position="233"/>
    </location>
</feature>
<evidence type="ECO:0000256" key="10">
    <source>
        <dbReference type="ARBA" id="ARBA00023319"/>
    </source>
</evidence>
<evidence type="ECO:0000256" key="13">
    <source>
        <dbReference type="SAM" id="Phobius"/>
    </source>
</evidence>
<keyword evidence="9" id="KW-0325">Glycoprotein</keyword>
<dbReference type="InterPro" id="IPR013106">
    <property type="entry name" value="Ig_V-set"/>
</dbReference>
<keyword evidence="2 13" id="KW-0812">Transmembrane</keyword>
<feature type="signal peptide" evidence="14">
    <location>
        <begin position="1"/>
        <end position="17"/>
    </location>
</feature>
<accession>A0A673VDD0</accession>
<comment type="subcellular location">
    <subcellularLocation>
        <location evidence="1">Membrane</location>
        <topology evidence="1">Single-pass type I membrane protein</topology>
    </subcellularLocation>
</comment>
<evidence type="ECO:0000256" key="6">
    <source>
        <dbReference type="ARBA" id="ARBA00022989"/>
    </source>
</evidence>